<gene>
    <name evidence="1" type="ORF">O7A60_11505</name>
</gene>
<sequence>MPSREATDADEAKALADIEAYGCLYVLEENGEPPFAYSVGIAGSISA</sequence>
<dbReference type="RefSeq" id="WP_337106351.1">
    <property type="nucleotide sequence ID" value="NZ_JAPYKS010000007.1"/>
</dbReference>
<proteinExistence type="predicted"/>
<accession>A0ABU8KW77</accession>
<name>A0ABU8KW77_9HYPH</name>
<reference evidence="1 2" key="1">
    <citation type="submission" date="2022-12" db="EMBL/GenBank/DDBJ databases">
        <authorList>
            <person name="Muema E."/>
        </authorList>
    </citation>
    <scope>NUCLEOTIDE SEQUENCE [LARGE SCALE GENOMIC DNA]</scope>
    <source>
        <strain evidence="2">1326</strain>
    </source>
</reference>
<dbReference type="EMBL" id="JAPYKS010000007">
    <property type="protein sequence ID" value="MEI9409391.1"/>
    <property type="molecule type" value="Genomic_DNA"/>
</dbReference>
<comment type="caution">
    <text evidence="1">The sequence shown here is derived from an EMBL/GenBank/DDBJ whole genome shotgun (WGS) entry which is preliminary data.</text>
</comment>
<organism evidence="1 2">
    <name type="scientific">Mesorhizobium salmacidum</name>
    <dbReference type="NCBI Taxonomy" id="3015171"/>
    <lineage>
        <taxon>Bacteria</taxon>
        <taxon>Pseudomonadati</taxon>
        <taxon>Pseudomonadota</taxon>
        <taxon>Alphaproteobacteria</taxon>
        <taxon>Hyphomicrobiales</taxon>
        <taxon>Phyllobacteriaceae</taxon>
        <taxon>Mesorhizobium</taxon>
    </lineage>
</organism>
<protein>
    <submittedName>
        <fullName evidence="1">Uncharacterized protein</fullName>
    </submittedName>
</protein>
<dbReference type="Proteomes" id="UP001387293">
    <property type="component" value="Unassembled WGS sequence"/>
</dbReference>
<evidence type="ECO:0000313" key="1">
    <source>
        <dbReference type="EMBL" id="MEI9409391.1"/>
    </source>
</evidence>
<evidence type="ECO:0000313" key="2">
    <source>
        <dbReference type="Proteomes" id="UP001387293"/>
    </source>
</evidence>
<keyword evidence="2" id="KW-1185">Reference proteome</keyword>